<dbReference type="AlphaFoldDB" id="A0A812YTM7"/>
<evidence type="ECO:0000313" key="1">
    <source>
        <dbReference type="EMBL" id="CAE7795447.1"/>
    </source>
</evidence>
<gene>
    <name evidence="1" type="primary">eef1akmt3</name>
    <name evidence="1" type="ORF">SNEC2469_LOCUS23412</name>
</gene>
<dbReference type="CDD" id="cd02440">
    <property type="entry name" value="AdoMet_MTases"/>
    <property type="match status" value="1"/>
</dbReference>
<dbReference type="OrthoDB" id="46564at2759"/>
<dbReference type="InterPro" id="IPR019410">
    <property type="entry name" value="Methyltransf_16"/>
</dbReference>
<dbReference type="Proteomes" id="UP000601435">
    <property type="component" value="Unassembled WGS sequence"/>
</dbReference>
<dbReference type="PANTHER" id="PTHR14614">
    <property type="entry name" value="HEPATOCELLULAR CARCINOMA-ASSOCIATED ANTIGEN"/>
    <property type="match status" value="1"/>
</dbReference>
<keyword evidence="2" id="KW-1185">Reference proteome</keyword>
<evidence type="ECO:0000313" key="2">
    <source>
        <dbReference type="Proteomes" id="UP000601435"/>
    </source>
</evidence>
<dbReference type="InterPro" id="IPR029063">
    <property type="entry name" value="SAM-dependent_MTases_sf"/>
</dbReference>
<accession>A0A812YTM7</accession>
<dbReference type="SUPFAM" id="SSF53335">
    <property type="entry name" value="S-adenosyl-L-methionine-dependent methyltransferases"/>
    <property type="match status" value="1"/>
</dbReference>
<name>A0A812YTM7_9DINO</name>
<reference evidence="1" key="1">
    <citation type="submission" date="2021-02" db="EMBL/GenBank/DDBJ databases">
        <authorList>
            <person name="Dougan E. K."/>
            <person name="Rhodes N."/>
            <person name="Thang M."/>
            <person name="Chan C."/>
        </authorList>
    </citation>
    <scope>NUCLEOTIDE SEQUENCE</scope>
</reference>
<proteinExistence type="predicted"/>
<sequence>MARRQLGCRAAALPALWRGRSVVELGCGTGYVGLLLAQLGARVTLTDLPKFQEAAAASILATGPHIQPPGRASFCCLDWADVDANARALLKSAHVLVAAEPVTCQCSERDFLSLLEAVLGGGSLLCPRLEGFLVAHKHQQNFCIGGYSAPSREAAPGIVLSDSCDRCTFRRKLQDAGASIGAFAIEPPREFAHPFVECWEIRLPWR</sequence>
<dbReference type="EMBL" id="CAJNJA010043635">
    <property type="protein sequence ID" value="CAE7795447.1"/>
    <property type="molecule type" value="Genomic_DNA"/>
</dbReference>
<dbReference type="Gene3D" id="3.40.50.150">
    <property type="entry name" value="Vaccinia Virus protein VP39"/>
    <property type="match status" value="1"/>
</dbReference>
<protein>
    <submittedName>
        <fullName evidence="1">Eef1akmt3 protein</fullName>
    </submittedName>
</protein>
<dbReference type="Pfam" id="PF10294">
    <property type="entry name" value="Methyltransf_16"/>
    <property type="match status" value="1"/>
</dbReference>
<comment type="caution">
    <text evidence="1">The sequence shown here is derived from an EMBL/GenBank/DDBJ whole genome shotgun (WGS) entry which is preliminary data.</text>
</comment>
<organism evidence="1 2">
    <name type="scientific">Symbiodinium necroappetens</name>
    <dbReference type="NCBI Taxonomy" id="1628268"/>
    <lineage>
        <taxon>Eukaryota</taxon>
        <taxon>Sar</taxon>
        <taxon>Alveolata</taxon>
        <taxon>Dinophyceae</taxon>
        <taxon>Suessiales</taxon>
        <taxon>Symbiodiniaceae</taxon>
        <taxon>Symbiodinium</taxon>
    </lineage>
</organism>
<dbReference type="PANTHER" id="PTHR14614:SF132">
    <property type="entry name" value="PROTEIN-LYSINE METHYLTRANSFERASE C42C1.13"/>
    <property type="match status" value="1"/>
</dbReference>